<feature type="compositionally biased region" description="Low complexity" evidence="1">
    <location>
        <begin position="435"/>
        <end position="458"/>
    </location>
</feature>
<feature type="compositionally biased region" description="Low complexity" evidence="1">
    <location>
        <begin position="337"/>
        <end position="365"/>
    </location>
</feature>
<dbReference type="EMBL" id="HBIP01012035">
    <property type="protein sequence ID" value="CAE0491721.1"/>
    <property type="molecule type" value="Transcribed_RNA"/>
</dbReference>
<sequence length="494" mass="54268">MSGDNEDDIAVSVYEEINEEGFDVPMVDLLLDEATDGQIDLMGDVLIHLVKKDHADWAAELCRMLIHRTTADGYKPEPDYHVITNVLSYMVDMQQVEAARKVCSFILVLKDNDQGAGYFDCSDLALLLGNMVHYKHAKQAADIIYSFYCDESSEGRLYHGGIPYLLGSLVDLQHIDWVVELSKYLMLNDDDYGGSPVDFTVMGWCMAQMVTAGRADWAATICEGLRAERLPWFQLPHLLEAVAAWSDFSYVQAIGSLMEETPGPSIAHPAQPRMPYPHGIAPPPQQQWPMQAGVPPYAAPPMGFPAPSMSAHMMPFGVQQPAPMMAPSYAMPAAYGRPQWQPQQRQPQQQRQCVQQQHAQQQRGPGLANGRHPAAAPSQVERDAALLRTQNEMQELQRRIQQAEAQPRGAAGRGSTQAAEGAASLNASMQSLNLQQQQGQQQGQQQQQQQEQRASAPSNGPPPASGQSLQDAAAAQPFVPRGVHAPPFVPREGS</sequence>
<organism evidence="2">
    <name type="scientific">Dunaliella tertiolecta</name>
    <name type="common">Green alga</name>
    <dbReference type="NCBI Taxonomy" id="3047"/>
    <lineage>
        <taxon>Eukaryota</taxon>
        <taxon>Viridiplantae</taxon>
        <taxon>Chlorophyta</taxon>
        <taxon>core chlorophytes</taxon>
        <taxon>Chlorophyceae</taxon>
        <taxon>CS clade</taxon>
        <taxon>Chlamydomonadales</taxon>
        <taxon>Dunaliellaceae</taxon>
        <taxon>Dunaliella</taxon>
    </lineage>
</organism>
<dbReference type="AlphaFoldDB" id="A0A7S3QSD5"/>
<evidence type="ECO:0000256" key="1">
    <source>
        <dbReference type="SAM" id="MobiDB-lite"/>
    </source>
</evidence>
<feature type="region of interest" description="Disordered" evidence="1">
    <location>
        <begin position="337"/>
        <end position="379"/>
    </location>
</feature>
<feature type="compositionally biased region" description="Polar residues" evidence="1">
    <location>
        <begin position="395"/>
        <end position="404"/>
    </location>
</feature>
<gene>
    <name evidence="2" type="ORF">DTER00134_LOCUS6794</name>
</gene>
<name>A0A7S3QSD5_DUNTE</name>
<protein>
    <submittedName>
        <fullName evidence="2">Uncharacterized protein</fullName>
    </submittedName>
</protein>
<accession>A0A7S3QSD5</accession>
<reference evidence="2" key="1">
    <citation type="submission" date="2021-01" db="EMBL/GenBank/DDBJ databases">
        <authorList>
            <person name="Corre E."/>
            <person name="Pelletier E."/>
            <person name="Niang G."/>
            <person name="Scheremetjew M."/>
            <person name="Finn R."/>
            <person name="Kale V."/>
            <person name="Holt S."/>
            <person name="Cochrane G."/>
            <person name="Meng A."/>
            <person name="Brown T."/>
            <person name="Cohen L."/>
        </authorList>
    </citation>
    <scope>NUCLEOTIDE SEQUENCE</scope>
    <source>
        <strain evidence="2">CCMP1320</strain>
    </source>
</reference>
<feature type="compositionally biased region" description="Polar residues" evidence="1">
    <location>
        <begin position="425"/>
        <end position="434"/>
    </location>
</feature>
<feature type="region of interest" description="Disordered" evidence="1">
    <location>
        <begin position="395"/>
        <end position="494"/>
    </location>
</feature>
<proteinExistence type="predicted"/>
<evidence type="ECO:0000313" key="2">
    <source>
        <dbReference type="EMBL" id="CAE0491721.1"/>
    </source>
</evidence>